<evidence type="ECO:0000313" key="3">
    <source>
        <dbReference type="EMBL" id="GAA6166590.1"/>
    </source>
</evidence>
<organism evidence="3 4">
    <name type="scientific">Sessilibacter corallicola</name>
    <dbReference type="NCBI Taxonomy" id="2904075"/>
    <lineage>
        <taxon>Bacteria</taxon>
        <taxon>Pseudomonadati</taxon>
        <taxon>Pseudomonadota</taxon>
        <taxon>Gammaproteobacteria</taxon>
        <taxon>Cellvibrionales</taxon>
        <taxon>Cellvibrionaceae</taxon>
        <taxon>Sessilibacter</taxon>
    </lineage>
</organism>
<feature type="domain" description="Peptidoglycan binding-like" evidence="2">
    <location>
        <begin position="14"/>
        <end position="73"/>
    </location>
</feature>
<comment type="caution">
    <text evidence="3">The sequence shown here is derived from an EMBL/GenBank/DDBJ whole genome shotgun (WGS) entry which is preliminary data.</text>
</comment>
<gene>
    <name evidence="3" type="ORF">NBRC116591_04000</name>
</gene>
<dbReference type="Gene3D" id="1.10.530.10">
    <property type="match status" value="1"/>
</dbReference>
<dbReference type="Proteomes" id="UP001465153">
    <property type="component" value="Unassembled WGS sequence"/>
</dbReference>
<dbReference type="Pfam" id="PF00182">
    <property type="entry name" value="Glyco_hydro_19"/>
    <property type="match status" value="1"/>
</dbReference>
<dbReference type="InterPro" id="IPR023346">
    <property type="entry name" value="Lysozyme-like_dom_sf"/>
</dbReference>
<feature type="domain" description="Glycoside hydrolase family 19 catalytic" evidence="1">
    <location>
        <begin position="135"/>
        <end position="224"/>
    </location>
</feature>
<dbReference type="Pfam" id="PF01471">
    <property type="entry name" value="PG_binding_1"/>
    <property type="match status" value="1"/>
</dbReference>
<evidence type="ECO:0000313" key="4">
    <source>
        <dbReference type="Proteomes" id="UP001465153"/>
    </source>
</evidence>
<dbReference type="SUPFAM" id="SSF53955">
    <property type="entry name" value="Lysozyme-like"/>
    <property type="match status" value="1"/>
</dbReference>
<dbReference type="RefSeq" id="WP_353301486.1">
    <property type="nucleotide sequence ID" value="NZ_BAABWN010000001.1"/>
</dbReference>
<dbReference type="EMBL" id="BAABWN010000001">
    <property type="protein sequence ID" value="GAA6166590.1"/>
    <property type="molecule type" value="Genomic_DNA"/>
</dbReference>
<proteinExistence type="predicted"/>
<dbReference type="Gene3D" id="1.10.101.10">
    <property type="entry name" value="PGBD-like superfamily/PGBD"/>
    <property type="match status" value="1"/>
</dbReference>
<name>A0ABQ0A4V2_9GAMM</name>
<evidence type="ECO:0000259" key="1">
    <source>
        <dbReference type="Pfam" id="PF00182"/>
    </source>
</evidence>
<dbReference type="InterPro" id="IPR002477">
    <property type="entry name" value="Peptidoglycan-bd-like"/>
</dbReference>
<sequence>MALLKSVGEGGANRREDVKVIQAALNLASHEEFKLPNKIDVDGKINAITKKAIIEFQKNVVGMDKPDGRVDPAGKTSLTLQGSIKKTNTLVLDSLTAIMAHGTKSNIQKFLPLFNTLLPKYQVNTGLRIAHFLAQVGHESASFTYTEEIASGKAYEGRTDLGNTNKGDGVRFKGRGLIQLTGRDNYSLYGKYANLDLLTEPNQKVISSTPLYALDVSLWFWNQKRLSRFADKDDIRTITLRVNGGLNGFPDRKLYLSRAKYFLV</sequence>
<reference evidence="3 4" key="1">
    <citation type="submission" date="2024-04" db="EMBL/GenBank/DDBJ databases">
        <title>Draft genome sequence of Sessilibacter corallicola NBRC 116591.</title>
        <authorList>
            <person name="Miyakawa T."/>
            <person name="Kusuya Y."/>
            <person name="Miura T."/>
        </authorList>
    </citation>
    <scope>NUCLEOTIDE SEQUENCE [LARGE SCALE GENOMIC DNA]</scope>
    <source>
        <strain evidence="3 4">KU-00831-HH</strain>
    </source>
</reference>
<keyword evidence="4" id="KW-1185">Reference proteome</keyword>
<accession>A0ABQ0A4V2</accession>
<dbReference type="InterPro" id="IPR000726">
    <property type="entry name" value="Glyco_hydro_19_cat"/>
</dbReference>
<evidence type="ECO:0000259" key="2">
    <source>
        <dbReference type="Pfam" id="PF01471"/>
    </source>
</evidence>
<dbReference type="PANTHER" id="PTHR34408:SF1">
    <property type="entry name" value="GLYCOSYL HYDROLASE FAMILY 19 DOMAIN-CONTAINING PROTEIN HI_1415"/>
    <property type="match status" value="1"/>
</dbReference>
<dbReference type="InterPro" id="IPR052354">
    <property type="entry name" value="Cell_Wall_Dynamics_Protein"/>
</dbReference>
<protein>
    <recommendedName>
        <fullName evidence="5">Chitinase</fullName>
    </recommendedName>
</protein>
<dbReference type="PANTHER" id="PTHR34408">
    <property type="entry name" value="FAMILY PROTEIN, PUTATIVE-RELATED"/>
    <property type="match status" value="1"/>
</dbReference>
<dbReference type="InterPro" id="IPR036366">
    <property type="entry name" value="PGBDSf"/>
</dbReference>
<evidence type="ECO:0008006" key="5">
    <source>
        <dbReference type="Google" id="ProtNLM"/>
    </source>
</evidence>